<accession>A0ABT1BMB7</accession>
<comment type="caution">
    <text evidence="2">The sequence shown here is derived from an EMBL/GenBank/DDBJ whole genome shotgun (WGS) entry which is preliminary data.</text>
</comment>
<protein>
    <recommendedName>
        <fullName evidence="4">DUF3024 domain-containing protein</fullName>
    </recommendedName>
</protein>
<name>A0ABT1BMB7_9BURK</name>
<dbReference type="EMBL" id="JAMXMC010000006">
    <property type="protein sequence ID" value="MCO5977375.1"/>
    <property type="molecule type" value="Genomic_DNA"/>
</dbReference>
<dbReference type="InterPro" id="IPR021388">
    <property type="entry name" value="DUF3024"/>
</dbReference>
<evidence type="ECO:0000256" key="1">
    <source>
        <dbReference type="SAM" id="MobiDB-lite"/>
    </source>
</evidence>
<evidence type="ECO:0000313" key="3">
    <source>
        <dbReference type="Proteomes" id="UP001204851"/>
    </source>
</evidence>
<sequence>MASASCSGRPPGSPDEPPRPADSGSLVAGQVFVLDRVRIEVALEQRSRYKYVHPRVLREGLGWKVVSPNCSRNIDRDGGEIDIAWLVPTQTPDSGVPGAWLLHARDHVHGCWVLKRRAPTLAAALDTLLRDEARDYWV</sequence>
<dbReference type="RefSeq" id="WP_252769885.1">
    <property type="nucleotide sequence ID" value="NZ_JAMXMC010000006.1"/>
</dbReference>
<gene>
    <name evidence="2" type="ORF">M0L44_11700</name>
</gene>
<feature type="region of interest" description="Disordered" evidence="1">
    <location>
        <begin position="1"/>
        <end position="24"/>
    </location>
</feature>
<reference evidence="2 3" key="1">
    <citation type="submission" date="2022-06" db="EMBL/GenBank/DDBJ databases">
        <title>Ideonella sp. NS12-5 Genome sequencing and assembly.</title>
        <authorList>
            <person name="Jung Y."/>
        </authorList>
    </citation>
    <scope>NUCLEOTIDE SEQUENCE [LARGE SCALE GENOMIC DNA]</scope>
    <source>
        <strain evidence="2 3">NS12-5</strain>
    </source>
</reference>
<proteinExistence type="predicted"/>
<dbReference type="Proteomes" id="UP001204851">
    <property type="component" value="Unassembled WGS sequence"/>
</dbReference>
<organism evidence="2 3">
    <name type="scientific">Ideonella oryzae</name>
    <dbReference type="NCBI Taxonomy" id="2937441"/>
    <lineage>
        <taxon>Bacteria</taxon>
        <taxon>Pseudomonadati</taxon>
        <taxon>Pseudomonadota</taxon>
        <taxon>Betaproteobacteria</taxon>
        <taxon>Burkholderiales</taxon>
        <taxon>Sphaerotilaceae</taxon>
        <taxon>Ideonella</taxon>
    </lineage>
</organism>
<keyword evidence="3" id="KW-1185">Reference proteome</keyword>
<evidence type="ECO:0008006" key="4">
    <source>
        <dbReference type="Google" id="ProtNLM"/>
    </source>
</evidence>
<evidence type="ECO:0000313" key="2">
    <source>
        <dbReference type="EMBL" id="MCO5977375.1"/>
    </source>
</evidence>
<dbReference type="Pfam" id="PF11225">
    <property type="entry name" value="DUF3024"/>
    <property type="match status" value="1"/>
</dbReference>